<dbReference type="EMBL" id="CP019239">
    <property type="protein sequence ID" value="APW44010.1"/>
    <property type="molecule type" value="Genomic_DNA"/>
</dbReference>
<name>A0A1P8KD94_9BURK</name>
<dbReference type="Proteomes" id="UP000186110">
    <property type="component" value="Chromosome"/>
</dbReference>
<keyword evidence="1" id="KW-0472">Membrane</keyword>
<keyword evidence="1" id="KW-1133">Transmembrane helix</keyword>
<dbReference type="STRING" id="1484693.RS694_16700"/>
<evidence type="ECO:0000256" key="1">
    <source>
        <dbReference type="SAM" id="Phobius"/>
    </source>
</evidence>
<keyword evidence="1" id="KW-0812">Transmembrane</keyword>
<dbReference type="AlphaFoldDB" id="A0A1P8KD94"/>
<protein>
    <recommendedName>
        <fullName evidence="4">DUF2970 domain-containing protein</fullName>
    </recommendedName>
</protein>
<gene>
    <name evidence="2" type="ORF">RS694_16700</name>
</gene>
<dbReference type="InterPro" id="IPR021344">
    <property type="entry name" value="DUF2970"/>
</dbReference>
<dbReference type="RefSeq" id="WP_076069839.1">
    <property type="nucleotide sequence ID" value="NZ_CP019239.1"/>
</dbReference>
<keyword evidence="3" id="KW-1185">Reference proteome</keyword>
<dbReference type="eggNOG" id="ENOG5033AS4">
    <property type="taxonomic scope" value="Bacteria"/>
</dbReference>
<organism evidence="2 3">
    <name type="scientific">Rhodoferax saidenbachensis</name>
    <dbReference type="NCBI Taxonomy" id="1484693"/>
    <lineage>
        <taxon>Bacteria</taxon>
        <taxon>Pseudomonadati</taxon>
        <taxon>Pseudomonadota</taxon>
        <taxon>Betaproteobacteria</taxon>
        <taxon>Burkholderiales</taxon>
        <taxon>Comamonadaceae</taxon>
        <taxon>Rhodoferax</taxon>
    </lineage>
</organism>
<evidence type="ECO:0008006" key="4">
    <source>
        <dbReference type="Google" id="ProtNLM"/>
    </source>
</evidence>
<accession>A0A1P8KD94</accession>
<evidence type="ECO:0000313" key="2">
    <source>
        <dbReference type="EMBL" id="APW44010.1"/>
    </source>
</evidence>
<evidence type="ECO:0000313" key="3">
    <source>
        <dbReference type="Proteomes" id="UP000186110"/>
    </source>
</evidence>
<feature type="transmembrane region" description="Helical" evidence="1">
    <location>
        <begin position="43"/>
        <end position="68"/>
    </location>
</feature>
<reference evidence="2 3" key="1">
    <citation type="submission" date="2017-01" db="EMBL/GenBank/DDBJ databases">
        <authorList>
            <person name="Mah S.A."/>
            <person name="Swanson W.J."/>
            <person name="Moy G.W."/>
            <person name="Vacquier V.D."/>
        </authorList>
    </citation>
    <scope>NUCLEOTIDE SEQUENCE [LARGE SCALE GENOMIC DNA]</scope>
    <source>
        <strain evidence="2 3">DSM 22694</strain>
    </source>
</reference>
<dbReference type="Pfam" id="PF11174">
    <property type="entry name" value="DUF2970"/>
    <property type="match status" value="1"/>
</dbReference>
<sequence length="70" mass="7515">MSVPDTAAPRPSVWRSIKVVAWSFMGIRSRSGYQDDLAKVSPLHVMAVAVVAVLVIVVGLIGLVNWVVAK</sequence>
<dbReference type="KEGG" id="rsb:RS694_16700"/>
<proteinExistence type="predicted"/>